<dbReference type="GO" id="GO:0006298">
    <property type="term" value="P:mismatch repair"/>
    <property type="evidence" value="ECO:0007669"/>
    <property type="project" value="TreeGrafter"/>
</dbReference>
<dbReference type="GO" id="GO:0032299">
    <property type="term" value="C:ribonuclease H2 complex"/>
    <property type="evidence" value="ECO:0007669"/>
    <property type="project" value="TreeGrafter"/>
</dbReference>
<dbReference type="InterPro" id="IPR024567">
    <property type="entry name" value="RNase_HII/HIII_dom"/>
</dbReference>
<dbReference type="Proteomes" id="UP000093044">
    <property type="component" value="Chromosome"/>
</dbReference>
<dbReference type="CDD" id="cd07182">
    <property type="entry name" value="RNase_HII_bacteria_HII_like"/>
    <property type="match status" value="1"/>
</dbReference>
<organism evidence="18 19">
    <name type="scientific">Cloacibacillus porcorum</name>
    <dbReference type="NCBI Taxonomy" id="1197717"/>
    <lineage>
        <taxon>Bacteria</taxon>
        <taxon>Thermotogati</taxon>
        <taxon>Synergistota</taxon>
        <taxon>Synergistia</taxon>
        <taxon>Synergistales</taxon>
        <taxon>Synergistaceae</taxon>
        <taxon>Cloacibacillus</taxon>
    </lineage>
</organism>
<evidence type="ECO:0000256" key="8">
    <source>
        <dbReference type="ARBA" id="ARBA00022490"/>
    </source>
</evidence>
<evidence type="ECO:0000256" key="14">
    <source>
        <dbReference type="HAMAP-Rule" id="MF_00052"/>
    </source>
</evidence>
<dbReference type="GO" id="GO:0004523">
    <property type="term" value="F:RNA-DNA hybrid ribonuclease activity"/>
    <property type="evidence" value="ECO:0007669"/>
    <property type="project" value="UniProtKB-UniRule"/>
</dbReference>
<comment type="catalytic activity">
    <reaction evidence="1 14 15 16">
        <text>Endonucleolytic cleavage to 5'-phosphomonoester.</text>
        <dbReference type="EC" id="3.1.26.4"/>
    </reaction>
</comment>
<dbReference type="PANTHER" id="PTHR10954">
    <property type="entry name" value="RIBONUCLEASE H2 SUBUNIT A"/>
    <property type="match status" value="1"/>
</dbReference>
<dbReference type="STRING" id="1197717.BED41_09105"/>
<dbReference type="PROSITE" id="PS51975">
    <property type="entry name" value="RNASE_H_2"/>
    <property type="match status" value="1"/>
</dbReference>
<dbReference type="Pfam" id="PF01351">
    <property type="entry name" value="RNase_HII"/>
    <property type="match status" value="1"/>
</dbReference>
<accession>A0A1B2I5G5</accession>
<keyword evidence="8 14" id="KW-0963">Cytoplasm</keyword>
<evidence type="ECO:0000256" key="7">
    <source>
        <dbReference type="ARBA" id="ARBA00019179"/>
    </source>
</evidence>
<dbReference type="HAMAP" id="MF_00052_B">
    <property type="entry name" value="RNase_HII_B"/>
    <property type="match status" value="1"/>
</dbReference>
<evidence type="ECO:0000256" key="11">
    <source>
        <dbReference type="ARBA" id="ARBA00022759"/>
    </source>
</evidence>
<evidence type="ECO:0000256" key="6">
    <source>
        <dbReference type="ARBA" id="ARBA00012180"/>
    </source>
</evidence>
<evidence type="ECO:0000313" key="19">
    <source>
        <dbReference type="Proteomes" id="UP000093044"/>
    </source>
</evidence>
<feature type="domain" description="RNase H type-2" evidence="17">
    <location>
        <begin position="4"/>
        <end position="198"/>
    </location>
</feature>
<dbReference type="PANTHER" id="PTHR10954:SF18">
    <property type="entry name" value="RIBONUCLEASE HII"/>
    <property type="match status" value="1"/>
</dbReference>
<dbReference type="GO" id="GO:0005737">
    <property type="term" value="C:cytoplasm"/>
    <property type="evidence" value="ECO:0007669"/>
    <property type="project" value="UniProtKB-SubCell"/>
</dbReference>
<feature type="binding site" evidence="14 15">
    <location>
        <position position="10"/>
    </location>
    <ligand>
        <name>a divalent metal cation</name>
        <dbReference type="ChEBI" id="CHEBI:60240"/>
    </ligand>
</feature>
<dbReference type="GO" id="GO:0030145">
    <property type="term" value="F:manganese ion binding"/>
    <property type="evidence" value="ECO:0007669"/>
    <property type="project" value="UniProtKB-UniRule"/>
</dbReference>
<keyword evidence="9 14" id="KW-0540">Nuclease</keyword>
<sequence length="198" mass="21548">MPALIIAGTDEAGRGPLAGPVVAAAAILTAEQRGWLLSAGLRDSKKLTPKRREALFDKICEAGIIWRAQAACARRIDKINILQASLWCMKRSVEQLALSPSLVLVDGNRAIPGLGLPQKPVIKGDDRVPVIAAASIVAKVLRDRVMEVMDRIYPQYSFAKHKGYPSALHKSLIAEYGPSPIHRLSFRGVLDDDDETFS</sequence>
<keyword evidence="13 14" id="KW-0464">Manganese</keyword>
<reference evidence="18" key="1">
    <citation type="submission" date="2016-08" db="EMBL/GenBank/DDBJ databases">
        <title>Complete genome of Cloacibacillus porcorum.</title>
        <authorList>
            <person name="Looft T."/>
            <person name="Bayles D.O."/>
            <person name="Alt D.P."/>
        </authorList>
    </citation>
    <scope>NUCLEOTIDE SEQUENCE [LARGE SCALE GENOMIC DNA]</scope>
    <source>
        <strain evidence="18">CL-84</strain>
    </source>
</reference>
<dbReference type="SUPFAM" id="SSF53098">
    <property type="entry name" value="Ribonuclease H-like"/>
    <property type="match status" value="1"/>
</dbReference>
<dbReference type="InterPro" id="IPR001352">
    <property type="entry name" value="RNase_HII/HIII"/>
</dbReference>
<comment type="cofactor">
    <cofactor evidence="14 15">
        <name>Mn(2+)</name>
        <dbReference type="ChEBI" id="CHEBI:29035"/>
    </cofactor>
    <cofactor evidence="14 15">
        <name>Mg(2+)</name>
        <dbReference type="ChEBI" id="CHEBI:18420"/>
    </cofactor>
    <text evidence="14 15">Manganese or magnesium. Binds 1 divalent metal ion per monomer in the absence of substrate. May bind a second metal ion after substrate binding.</text>
</comment>
<feature type="binding site" evidence="14 15">
    <location>
        <position position="11"/>
    </location>
    <ligand>
        <name>a divalent metal cation</name>
        <dbReference type="ChEBI" id="CHEBI:60240"/>
    </ligand>
</feature>
<evidence type="ECO:0000256" key="4">
    <source>
        <dbReference type="ARBA" id="ARBA00004496"/>
    </source>
</evidence>
<dbReference type="AlphaFoldDB" id="A0A1B2I5G5"/>
<evidence type="ECO:0000313" key="18">
    <source>
        <dbReference type="EMBL" id="ANZ45212.1"/>
    </source>
</evidence>
<evidence type="ECO:0000256" key="5">
    <source>
        <dbReference type="ARBA" id="ARBA00007383"/>
    </source>
</evidence>
<dbReference type="InterPro" id="IPR022898">
    <property type="entry name" value="RNase_HII"/>
</dbReference>
<dbReference type="Gene3D" id="3.30.420.10">
    <property type="entry name" value="Ribonuclease H-like superfamily/Ribonuclease H"/>
    <property type="match status" value="1"/>
</dbReference>
<evidence type="ECO:0000256" key="2">
    <source>
        <dbReference type="ARBA" id="ARBA00001946"/>
    </source>
</evidence>
<keyword evidence="10 14" id="KW-0479">Metal-binding</keyword>
<comment type="subcellular location">
    <subcellularLocation>
        <location evidence="4 14">Cytoplasm</location>
    </subcellularLocation>
</comment>
<dbReference type="NCBIfam" id="NF000595">
    <property type="entry name" value="PRK00015.1-3"/>
    <property type="match status" value="1"/>
</dbReference>
<dbReference type="KEGG" id="cpor:BED41_09105"/>
<proteinExistence type="inferred from homology"/>
<evidence type="ECO:0000256" key="12">
    <source>
        <dbReference type="ARBA" id="ARBA00022801"/>
    </source>
</evidence>
<dbReference type="EMBL" id="CP016757">
    <property type="protein sequence ID" value="ANZ45212.1"/>
    <property type="molecule type" value="Genomic_DNA"/>
</dbReference>
<evidence type="ECO:0000256" key="1">
    <source>
        <dbReference type="ARBA" id="ARBA00000077"/>
    </source>
</evidence>
<keyword evidence="19" id="KW-1185">Reference proteome</keyword>
<dbReference type="GO" id="GO:0003723">
    <property type="term" value="F:RNA binding"/>
    <property type="evidence" value="ECO:0007669"/>
    <property type="project" value="UniProtKB-UniRule"/>
</dbReference>
<keyword evidence="12 14" id="KW-0378">Hydrolase</keyword>
<dbReference type="InterPro" id="IPR036397">
    <property type="entry name" value="RNaseH_sf"/>
</dbReference>
<evidence type="ECO:0000256" key="15">
    <source>
        <dbReference type="PROSITE-ProRule" id="PRU01319"/>
    </source>
</evidence>
<comment type="function">
    <text evidence="3 14 16">Endonuclease that specifically degrades the RNA of RNA-DNA hybrids.</text>
</comment>
<evidence type="ECO:0000256" key="16">
    <source>
        <dbReference type="RuleBase" id="RU003515"/>
    </source>
</evidence>
<dbReference type="GO" id="GO:0043137">
    <property type="term" value="P:DNA replication, removal of RNA primer"/>
    <property type="evidence" value="ECO:0007669"/>
    <property type="project" value="TreeGrafter"/>
</dbReference>
<name>A0A1B2I5G5_9BACT</name>
<protein>
    <recommendedName>
        <fullName evidence="7 14">Ribonuclease HII</fullName>
        <shortName evidence="14">RNase HII</shortName>
        <ecNumber evidence="6 14">3.1.26.4</ecNumber>
    </recommendedName>
</protein>
<comment type="similarity">
    <text evidence="5 14 16">Belongs to the RNase HII family.</text>
</comment>
<dbReference type="EC" id="3.1.26.4" evidence="6 14"/>
<evidence type="ECO:0000256" key="10">
    <source>
        <dbReference type="ARBA" id="ARBA00022723"/>
    </source>
</evidence>
<evidence type="ECO:0000256" key="13">
    <source>
        <dbReference type="ARBA" id="ARBA00023211"/>
    </source>
</evidence>
<dbReference type="OrthoDB" id="9803420at2"/>
<gene>
    <name evidence="14" type="primary">rnhB</name>
    <name evidence="18" type="ORF">BED41_09105</name>
</gene>
<feature type="binding site" evidence="14 15">
    <location>
        <position position="106"/>
    </location>
    <ligand>
        <name>a divalent metal cation</name>
        <dbReference type="ChEBI" id="CHEBI:60240"/>
    </ligand>
</feature>
<evidence type="ECO:0000259" key="17">
    <source>
        <dbReference type="PROSITE" id="PS51975"/>
    </source>
</evidence>
<dbReference type="InterPro" id="IPR012337">
    <property type="entry name" value="RNaseH-like_sf"/>
</dbReference>
<evidence type="ECO:0000256" key="9">
    <source>
        <dbReference type="ARBA" id="ARBA00022722"/>
    </source>
</evidence>
<comment type="cofactor">
    <cofactor evidence="2">
        <name>Mg(2+)</name>
        <dbReference type="ChEBI" id="CHEBI:18420"/>
    </cofactor>
</comment>
<evidence type="ECO:0000256" key="3">
    <source>
        <dbReference type="ARBA" id="ARBA00004065"/>
    </source>
</evidence>
<keyword evidence="11 14" id="KW-0255">Endonuclease</keyword>